<accession>A0A3D9C7I1</accession>
<protein>
    <submittedName>
        <fullName evidence="1">Uncharacterized protein</fullName>
    </submittedName>
</protein>
<dbReference type="AlphaFoldDB" id="A0A3D9C7I1"/>
<organism evidence="1 2">
    <name type="scientific">Chryseobacterium pennae</name>
    <dbReference type="NCBI Taxonomy" id="2258962"/>
    <lineage>
        <taxon>Bacteria</taxon>
        <taxon>Pseudomonadati</taxon>
        <taxon>Bacteroidota</taxon>
        <taxon>Flavobacteriia</taxon>
        <taxon>Flavobacteriales</taxon>
        <taxon>Weeksellaceae</taxon>
        <taxon>Chryseobacterium group</taxon>
        <taxon>Chryseobacterium</taxon>
    </lineage>
</organism>
<keyword evidence="2" id="KW-1185">Reference proteome</keyword>
<dbReference type="Pfam" id="PF20001">
    <property type="entry name" value="DUF6428"/>
    <property type="match status" value="1"/>
</dbReference>
<dbReference type="InterPro" id="IPR045534">
    <property type="entry name" value="DUF6428"/>
</dbReference>
<name>A0A3D9C7I1_9FLAO</name>
<dbReference type="Proteomes" id="UP000256686">
    <property type="component" value="Unassembled WGS sequence"/>
</dbReference>
<reference evidence="2" key="1">
    <citation type="submission" date="2018-06" db="EMBL/GenBank/DDBJ databases">
        <authorList>
            <person name="Lum Nde A."/>
            <person name="Hugo C."/>
        </authorList>
    </citation>
    <scope>NUCLEOTIDE SEQUENCE [LARGE SCALE GENOMIC DNA]</scope>
    <source>
        <strain evidence="2">1_F178</strain>
    </source>
</reference>
<sequence>MKLSEIKEILPRLENVEFQLENGTFVPEHFHVTEVGTVTKHFIDCGGTIRIEKVVNFQLWNANDFEHRLKPTKLLNIINLSEEKLGIDNDEIEVEYQNTTIGKFDLEFNGKNFVLKNKTTACLAQDACGIPVKKEKVNLSELSSAQTSCCTPNSGCC</sequence>
<dbReference type="EMBL" id="QNVT01000013">
    <property type="protein sequence ID" value="REC61699.1"/>
    <property type="molecule type" value="Genomic_DNA"/>
</dbReference>
<evidence type="ECO:0000313" key="2">
    <source>
        <dbReference type="Proteomes" id="UP000256686"/>
    </source>
</evidence>
<comment type="caution">
    <text evidence="1">The sequence shown here is derived from an EMBL/GenBank/DDBJ whole genome shotgun (WGS) entry which is preliminary data.</text>
</comment>
<evidence type="ECO:0000313" key="1">
    <source>
        <dbReference type="EMBL" id="REC61699.1"/>
    </source>
</evidence>
<proteinExistence type="predicted"/>
<dbReference type="RefSeq" id="WP_115971517.1">
    <property type="nucleotide sequence ID" value="NZ_QNVT01000013.1"/>
</dbReference>
<gene>
    <name evidence="1" type="ORF">DRF65_14715</name>
</gene>